<dbReference type="EMBL" id="JANBPG010002298">
    <property type="protein sequence ID" value="KAJ1886292.1"/>
    <property type="molecule type" value="Genomic_DNA"/>
</dbReference>
<proteinExistence type="predicted"/>
<organism evidence="1 2">
    <name type="scientific">Kickxella alabastrina</name>
    <dbReference type="NCBI Taxonomy" id="61397"/>
    <lineage>
        <taxon>Eukaryota</taxon>
        <taxon>Fungi</taxon>
        <taxon>Fungi incertae sedis</taxon>
        <taxon>Zoopagomycota</taxon>
        <taxon>Kickxellomycotina</taxon>
        <taxon>Kickxellomycetes</taxon>
        <taxon>Kickxellales</taxon>
        <taxon>Kickxellaceae</taxon>
        <taxon>Kickxella</taxon>
    </lineage>
</organism>
<dbReference type="Proteomes" id="UP001150581">
    <property type="component" value="Unassembled WGS sequence"/>
</dbReference>
<evidence type="ECO:0000313" key="2">
    <source>
        <dbReference type="Proteomes" id="UP001150581"/>
    </source>
</evidence>
<gene>
    <name evidence="1" type="ORF">LPJ66_009703</name>
</gene>
<name>A0ACC1IAJ2_9FUNG</name>
<evidence type="ECO:0000313" key="1">
    <source>
        <dbReference type="EMBL" id="KAJ1886292.1"/>
    </source>
</evidence>
<accession>A0ACC1IAJ2</accession>
<protein>
    <submittedName>
        <fullName evidence="1">Uncharacterized protein</fullName>
    </submittedName>
</protein>
<reference evidence="1" key="1">
    <citation type="submission" date="2022-07" db="EMBL/GenBank/DDBJ databases">
        <title>Phylogenomic reconstructions and comparative analyses of Kickxellomycotina fungi.</title>
        <authorList>
            <person name="Reynolds N.K."/>
            <person name="Stajich J.E."/>
            <person name="Barry K."/>
            <person name="Grigoriev I.V."/>
            <person name="Crous P."/>
            <person name="Smith M.E."/>
        </authorList>
    </citation>
    <scope>NUCLEOTIDE SEQUENCE</scope>
    <source>
        <strain evidence="1">Benny 63K</strain>
    </source>
</reference>
<comment type="caution">
    <text evidence="1">The sequence shown here is derived from an EMBL/GenBank/DDBJ whole genome shotgun (WGS) entry which is preliminary data.</text>
</comment>
<sequence length="329" mass="36219">MESRSLKLAQEFAKDALKATKGGWFSKPEWETAAQYWDKAAASYKTACHYEEAADCYSKASEAYVHVNAIYLAAKCAENAATLAEKHLKDQASTIAFYSRASDLYRSHGSSHDRAADMMEKAAKSCEGIDINRAIQLYDSALSIYESEDRGRFAIDTFKRVTRFLIDNNRLTEAIAIQERLVTVCEQINNRSDINRARLSVIILLLAFGDSVEAGKKLDEYGQDISFVRSKEAGLADYMIQAYNNGDQDMFSDLARDQTLSFVESSIARLAARIRVPGGKRLVPNIDAQARSPTGTPQITYPPTPGGNSAGAAPLQAAVAIEDEDDDLL</sequence>
<keyword evidence="2" id="KW-1185">Reference proteome</keyword>